<geneLocation type="plastid" evidence="1"/>
<dbReference type="EMBL" id="KY124271">
    <property type="protein sequence ID" value="AQX45236.1"/>
    <property type="molecule type" value="Genomic_DNA"/>
</dbReference>
<keyword evidence="1" id="KW-0934">Plastid</keyword>
<evidence type="ECO:0000313" key="2">
    <source>
        <dbReference type="EMBL" id="AQX45236.1"/>
    </source>
</evidence>
<organism evidence="1">
    <name type="scientific">Paulinella micropora</name>
    <dbReference type="NCBI Taxonomy" id="1928728"/>
    <lineage>
        <taxon>Eukaryota</taxon>
        <taxon>Sar</taxon>
        <taxon>Rhizaria</taxon>
        <taxon>Cercozoa</taxon>
        <taxon>Imbricatea</taxon>
        <taxon>Silicofilosea</taxon>
        <taxon>Euglyphida</taxon>
        <taxon>Paulinellidae</taxon>
        <taxon>Paulinella</taxon>
    </lineage>
</organism>
<dbReference type="AlphaFoldDB" id="A0A1L5YCP2"/>
<reference evidence="1" key="1">
    <citation type="journal article" date="2017" name="Protist">
        <title>Diversity of the Photosynthetic Paulinella Species, with the Description of Paulinella micropora sp. nov. and the Chromatophore Genome Sequence for strain KR01.</title>
        <authorList>
            <person name="Lhee D."/>
            <person name="Yang E.C."/>
            <person name="Kim J.I."/>
            <person name="Nakayama T."/>
            <person name="Zuccarello G."/>
            <person name="Andersen R.A."/>
            <person name="Yoon H.S."/>
        </authorList>
    </citation>
    <scope>NUCLEOTIDE SEQUENCE</scope>
    <source>
        <strain evidence="2">FK01</strain>
        <strain evidence="1">KR01</strain>
    </source>
</reference>
<sequence length="149" mass="17225">MMKKSDIIIKHSISLYTVATEKWKNGAERELSDAITMITEQLANLEYEAYDIINEIRSQSATVISPFLMQNQIEMIQQQINVRKAELEDQQYGLLEQQSLIQEIELEDILEQGQLEGFCHLEVGDNLVEKLERSIVVRDGRIESIKNLE</sequence>
<dbReference type="EMBL" id="KX897545">
    <property type="protein sequence ID" value="APP88469.1"/>
    <property type="molecule type" value="Genomic_DNA"/>
</dbReference>
<dbReference type="Pfam" id="PF11068">
    <property type="entry name" value="YlqD"/>
    <property type="match status" value="1"/>
</dbReference>
<dbReference type="InterPro" id="IPR021297">
    <property type="entry name" value="YlqD"/>
</dbReference>
<name>A0A1L5YCP2_9EUKA</name>
<protein>
    <submittedName>
        <fullName evidence="1">Uncharacterized protein</fullName>
    </submittedName>
</protein>
<accession>A0A1L5YCP2</accession>
<dbReference type="Gene3D" id="6.10.140.1110">
    <property type="match status" value="1"/>
</dbReference>
<proteinExistence type="predicted"/>
<evidence type="ECO:0000313" key="1">
    <source>
        <dbReference type="EMBL" id="APP88469.1"/>
    </source>
</evidence>
<gene>
    <name evidence="1" type="ORF">PCKR_704</name>
    <name evidence="2" type="ORF">PFK_704</name>
</gene>